<name>A0AAD0USC7_9LEPT</name>
<evidence type="ECO:0000313" key="2">
    <source>
        <dbReference type="Proteomes" id="UP000276407"/>
    </source>
</evidence>
<organism evidence="1 2">
    <name type="scientific">Leptospira kmetyi</name>
    <dbReference type="NCBI Taxonomy" id="408139"/>
    <lineage>
        <taxon>Bacteria</taxon>
        <taxon>Pseudomonadati</taxon>
        <taxon>Spirochaetota</taxon>
        <taxon>Spirochaetia</taxon>
        <taxon>Leptospirales</taxon>
        <taxon>Leptospiraceae</taxon>
        <taxon>Leptospira</taxon>
    </lineage>
</organism>
<reference evidence="1 2" key="1">
    <citation type="submission" date="2018-11" db="EMBL/GenBank/DDBJ databases">
        <title>Complete genome sequence of Leptospira kmetyi isolate LS 001/16 from soil sample associated with a leptospirosis patient in Kelantan.</title>
        <authorList>
            <person name="Muhammad Yusoff F."/>
            <person name="Muhammad Yusoff S."/>
            <person name="Ahmad M.N."/>
            <person name="Yusof N.Y."/>
            <person name="Aziah I."/>
        </authorList>
    </citation>
    <scope>NUCLEOTIDE SEQUENCE [LARGE SCALE GENOMIC DNA]</scope>
    <source>
        <strain evidence="1 2">LS 001/16</strain>
    </source>
</reference>
<accession>A0AAD0USC7</accession>
<protein>
    <submittedName>
        <fullName evidence="1">Uncharacterized protein</fullName>
    </submittedName>
</protein>
<dbReference type="RefSeq" id="WP_123179914.1">
    <property type="nucleotide sequence ID" value="NZ_CP033614.1"/>
</dbReference>
<gene>
    <name evidence="1" type="ORF">EFP84_14655</name>
</gene>
<proteinExistence type="predicted"/>
<dbReference type="EMBL" id="CP033614">
    <property type="protein sequence ID" value="AYV56609.1"/>
    <property type="molecule type" value="Genomic_DNA"/>
</dbReference>
<dbReference type="KEGG" id="lkm:EFP84_14655"/>
<evidence type="ECO:0000313" key="1">
    <source>
        <dbReference type="EMBL" id="AYV56609.1"/>
    </source>
</evidence>
<dbReference type="AlphaFoldDB" id="A0AAD0USC7"/>
<sequence>MEEAEKAVHEKNSERILELTDSPVYKKDTKLGDTVRSFLKIPDRLKQTPKSKRILSILFITSK</sequence>
<dbReference type="Proteomes" id="UP000276407">
    <property type="component" value="Chromosome 1"/>
</dbReference>